<name>A0A7U6M128_PSEPU</name>
<evidence type="ECO:0000313" key="1">
    <source>
        <dbReference type="EMBL" id="BBU44032.1"/>
    </source>
</evidence>
<proteinExistence type="predicted"/>
<organism evidence="1 2">
    <name type="scientific">Pseudomonas putida</name>
    <name type="common">Arthrobacter siderocapsulatus</name>
    <dbReference type="NCBI Taxonomy" id="303"/>
    <lineage>
        <taxon>Bacteria</taxon>
        <taxon>Pseudomonadati</taxon>
        <taxon>Pseudomonadota</taxon>
        <taxon>Gammaproteobacteria</taxon>
        <taxon>Pseudomonadales</taxon>
        <taxon>Pseudomonadaceae</taxon>
        <taxon>Pseudomonas</taxon>
    </lineage>
</organism>
<accession>A0A7U6M128</accession>
<evidence type="ECO:0000313" key="2">
    <source>
        <dbReference type="Proteomes" id="UP000464661"/>
    </source>
</evidence>
<dbReference type="EMBL" id="AP022324">
    <property type="protein sequence ID" value="BBU44032.1"/>
    <property type="molecule type" value="Genomic_DNA"/>
</dbReference>
<reference evidence="1 2" key="1">
    <citation type="submission" date="2020-01" db="EMBL/GenBank/DDBJ databases">
        <title>Complete Genome Sequence of Pseudomonas putida Strain TS312, Harboring the HdtS type N-acyl-homoserine Lactone Synthase, Isolated from a Paper Mill.</title>
        <authorList>
            <person name="Hosoe A."/>
            <person name="Suenaga T."/>
            <person name="Sugi T."/>
            <person name="Izumi T."/>
            <person name="Nagai N."/>
            <person name="Terada A."/>
        </authorList>
    </citation>
    <scope>NUCLEOTIDE SEQUENCE [LARGE SCALE GENOMIC DNA]</scope>
    <source>
        <strain evidence="1 2">TS312</strain>
    </source>
</reference>
<dbReference type="AlphaFoldDB" id="A0A7U6M128"/>
<gene>
    <name evidence="1" type="ORF">PPTS312_19470</name>
</gene>
<sequence length="91" mass="9844">MYTYRAINIGVLLAQGFHRAGVLGTDTDTEEVPHPTLTRRLQGSIEGALMGAQVKTVEVAMGIYEHGITAHMKNGKSAGARQLQPVSQQRL</sequence>
<dbReference type="Proteomes" id="UP000464661">
    <property type="component" value="Chromosome"/>
</dbReference>
<protein>
    <submittedName>
        <fullName evidence="1">Uncharacterized protein</fullName>
    </submittedName>
</protein>